<protein>
    <submittedName>
        <fullName evidence="1">Uncharacterized protein</fullName>
    </submittedName>
</protein>
<organism evidence="1 2">
    <name type="scientific">Archaeoglobus profundus (strain DSM 5631 / JCM 9629 / NBRC 100127 / Av18)</name>
    <dbReference type="NCBI Taxonomy" id="572546"/>
    <lineage>
        <taxon>Archaea</taxon>
        <taxon>Methanobacteriati</taxon>
        <taxon>Methanobacteriota</taxon>
        <taxon>Archaeoglobi</taxon>
        <taxon>Archaeoglobales</taxon>
        <taxon>Archaeoglobaceae</taxon>
        <taxon>Archaeoglobus</taxon>
    </lineage>
</organism>
<sequence>MKRIISMTEFAKIIKCNEVRIYYCRHGQIPFKAKVRLYARVYFENGKRLGFFEWEGRKFCCPLGILRRVKNGQA</sequence>
<dbReference type="AlphaFoldDB" id="D2RF93"/>
<keyword evidence="2" id="KW-1185">Reference proteome</keyword>
<dbReference type="Proteomes" id="UP000001901">
    <property type="component" value="Chromosome"/>
</dbReference>
<dbReference type="GeneID" id="8740438"/>
<gene>
    <name evidence="1" type="ordered locus">Arcpr_1743</name>
</gene>
<name>D2RF93_ARCPA</name>
<dbReference type="EMBL" id="CP001857">
    <property type="protein sequence ID" value="ADB58787.1"/>
    <property type="molecule type" value="Genomic_DNA"/>
</dbReference>
<dbReference type="HOGENOM" id="CLU_2678666_0_0_2"/>
<dbReference type="PaxDb" id="572546-Arcpr_1743"/>
<dbReference type="RefSeq" id="WP_012941122.1">
    <property type="nucleotide sequence ID" value="NC_013741.1"/>
</dbReference>
<evidence type="ECO:0000313" key="2">
    <source>
        <dbReference type="Proteomes" id="UP000001901"/>
    </source>
</evidence>
<proteinExistence type="predicted"/>
<accession>D2RF93</accession>
<evidence type="ECO:0000313" key="1">
    <source>
        <dbReference type="EMBL" id="ADB58787.1"/>
    </source>
</evidence>
<dbReference type="STRING" id="572546.Arcpr_1743"/>
<reference evidence="1 2" key="1">
    <citation type="journal article" date="2010" name="Stand. Genomic Sci.">
        <title>Complete genome sequence of Archaeoglobus profundus type strain (AV18).</title>
        <authorList>
            <person name="von Jan M."/>
            <person name="Lapidus A."/>
            <person name="Del Rio T.G."/>
            <person name="Copeland A."/>
            <person name="Tice H."/>
            <person name="Cheng J.F."/>
            <person name="Lucas S."/>
            <person name="Chen F."/>
            <person name="Nolan M."/>
            <person name="Goodwin L."/>
            <person name="Han C."/>
            <person name="Pitluck S."/>
            <person name="Liolios K."/>
            <person name="Ivanova N."/>
            <person name="Mavromatis K."/>
            <person name="Ovchinnikova G."/>
            <person name="Chertkov O."/>
            <person name="Pati A."/>
            <person name="Chen A."/>
            <person name="Palaniappan K."/>
            <person name="Land M."/>
            <person name="Hauser L."/>
            <person name="Chang Y.J."/>
            <person name="Jeffries C.D."/>
            <person name="Saunders E."/>
            <person name="Brettin T."/>
            <person name="Detter J.C."/>
            <person name="Chain P."/>
            <person name="Eichinger K."/>
            <person name="Huber H."/>
            <person name="Spring S."/>
            <person name="Rohde M."/>
            <person name="Goker M."/>
            <person name="Wirth R."/>
            <person name="Woyke T."/>
            <person name="Bristow J."/>
            <person name="Eisen J.A."/>
            <person name="Markowitz V."/>
            <person name="Hugenholtz P."/>
            <person name="Kyrpides N.C."/>
            <person name="Klenk H.P."/>
        </authorList>
    </citation>
    <scope>NUCLEOTIDE SEQUENCE [LARGE SCALE GENOMIC DNA]</scope>
    <source>
        <strain evidence="2">DSM 5631 / JCM 9629 / NBRC 100127 / Av18</strain>
    </source>
</reference>
<dbReference type="KEGG" id="apo:Arcpr_1743"/>